<dbReference type="AlphaFoldDB" id="A0A0P7BLP3"/>
<sequence>MTRTQDYVVTDRGGIIENQHGVYAAIVDGSGKLLFAVGNPSRMTLARSAAKPAQALAVLETGALDQFGSDEIDLALMCASHSGEDRHIARARAMLAKVQAEESDLRCGGHAALNEEVNRTWIKSDYTPTAVCNNCSGKHAGMLGGARALGASMADYHLPEHPMQIKVRSVFEELCGLESEEVRWGIDGCNLPAPAVPLSYMARMFAGFARAADSFDADRALVEPRTRNQALIFQAMTRHPEMVGGDGRFCTKLMKAFKGGLIGKVGADGFYGVGVRASEQTRRLGADGGIGIAVKIEDGSIEILYAVVAEILEQLGIGSAETRQELSEFHHLKRLNTSGVTIGQVSLAFKVRACV</sequence>
<evidence type="ECO:0000313" key="2">
    <source>
        <dbReference type="Proteomes" id="UP000050424"/>
    </source>
</evidence>
<comment type="caution">
    <text evidence="1">The sequence shown here is derived from an EMBL/GenBank/DDBJ whole genome shotgun (WGS) entry which is preliminary data.</text>
</comment>
<dbReference type="Proteomes" id="UP000050424">
    <property type="component" value="Unassembled WGS sequence"/>
</dbReference>
<protein>
    <recommendedName>
        <fullName evidence="3">L-asparaginase II</fullName>
    </recommendedName>
</protein>
<evidence type="ECO:0008006" key="3">
    <source>
        <dbReference type="Google" id="ProtNLM"/>
    </source>
</evidence>
<organism evidence="1 2">
    <name type="scientific">Neonectria ditissima</name>
    <dbReference type="NCBI Taxonomy" id="78410"/>
    <lineage>
        <taxon>Eukaryota</taxon>
        <taxon>Fungi</taxon>
        <taxon>Dikarya</taxon>
        <taxon>Ascomycota</taxon>
        <taxon>Pezizomycotina</taxon>
        <taxon>Sordariomycetes</taxon>
        <taxon>Hypocreomycetidae</taxon>
        <taxon>Hypocreales</taxon>
        <taxon>Nectriaceae</taxon>
        <taxon>Neonectria</taxon>
    </lineage>
</organism>
<dbReference type="EMBL" id="LKCW01000072">
    <property type="protein sequence ID" value="KPM41043.1"/>
    <property type="molecule type" value="Genomic_DNA"/>
</dbReference>
<reference evidence="1 2" key="1">
    <citation type="submission" date="2015-09" db="EMBL/GenBank/DDBJ databases">
        <title>Draft genome of a European isolate of the apple canker pathogen Neonectria ditissima.</title>
        <authorList>
            <person name="Gomez-Cortecero A."/>
            <person name="Harrison R.J."/>
            <person name="Armitage A.D."/>
        </authorList>
    </citation>
    <scope>NUCLEOTIDE SEQUENCE [LARGE SCALE GENOMIC DNA]</scope>
    <source>
        <strain evidence="1 2">R09/05</strain>
    </source>
</reference>
<proteinExistence type="predicted"/>
<gene>
    <name evidence="1" type="ORF">AK830_g5526</name>
</gene>
<accession>A0A0P7BLP3</accession>
<dbReference type="Pfam" id="PF06089">
    <property type="entry name" value="Asparaginase_II"/>
    <property type="match status" value="1"/>
</dbReference>
<dbReference type="OrthoDB" id="2588474at2759"/>
<name>A0A0P7BLP3_9HYPO</name>
<evidence type="ECO:0000313" key="1">
    <source>
        <dbReference type="EMBL" id="KPM41043.1"/>
    </source>
</evidence>
<dbReference type="InterPro" id="IPR010349">
    <property type="entry name" value="Asparaginase_II"/>
</dbReference>
<dbReference type="PANTHER" id="PTHR42110">
    <property type="entry name" value="L-ASPARAGINASE, PUTATIVE (AFU_ORTHOLOGUE AFUA_3G11890)-RELATED"/>
    <property type="match status" value="1"/>
</dbReference>
<keyword evidence="2" id="KW-1185">Reference proteome</keyword>
<dbReference type="PANTHER" id="PTHR42110:SF1">
    <property type="entry name" value="L-ASPARAGINASE, PUTATIVE (AFU_ORTHOLOGUE AFUA_3G11890)-RELATED"/>
    <property type="match status" value="1"/>
</dbReference>